<keyword evidence="7 9" id="KW-0472">Membrane</keyword>
<feature type="transmembrane region" description="Helical" evidence="9">
    <location>
        <begin position="521"/>
        <end position="543"/>
    </location>
</feature>
<keyword evidence="4 8" id="KW-0812">Transmembrane</keyword>
<evidence type="ECO:0000256" key="9">
    <source>
        <dbReference type="SAM" id="Phobius"/>
    </source>
</evidence>
<protein>
    <submittedName>
        <fullName evidence="10">Amino acid transporter</fullName>
    </submittedName>
</protein>
<feature type="transmembrane region" description="Helical" evidence="9">
    <location>
        <begin position="147"/>
        <end position="168"/>
    </location>
</feature>
<dbReference type="GO" id="GO:0006857">
    <property type="term" value="P:oligopeptide transport"/>
    <property type="evidence" value="ECO:0007669"/>
    <property type="project" value="InterPro"/>
</dbReference>
<evidence type="ECO:0000256" key="6">
    <source>
        <dbReference type="ARBA" id="ARBA00022989"/>
    </source>
</evidence>
<dbReference type="InterPro" id="IPR005279">
    <property type="entry name" value="Dipep/tripep_permease"/>
</dbReference>
<sequence>MPTTNQTKHPKGLKFLFLSEMWERFGYYLMIGIFTLYLKDVKTGFAMTEAESADLYGTFIALVFLTPFLGGLIADRYLGYAKSIIIGGLMMGAGYCLMGVHSLPMLYLAMTLVILGNGFFKPNISTLLGNIYSTPEYQAKKDDGYNIFYMGINVGAFICNFFGAALYIMLGWEYAFFAAGVGMFIGVVVFISGLKHYRAFDIKKGMAEGDMSFLKICLLILLPSIIAGVIGWVLPSKLIGHPLVGSTSTDAFIFACFPVIYFYSTLFFKASKEEKRPIAALLTIFVVVILFWAVFKQNGTALTTWADRYTDRSLTNTTAKNAFSNLSLSQNLTYQKDSVALYDHAFRLQKVDGVVQKEYNYPTYFKNVPAAELPQDGGGVELWATNLSQSINPAWVILLTPLVVAFFTWLRRNGKEPSTASKIIFGIFISALSVLVMVTAVYVGKNGAEKVSVLWLMGTYGIITIGELFLSPMGLSLVSKLSPVRITSLMMGGWFVSTSIGNKLSGVLATLWDTYEDKANFFWVNFSLLMGSAIIGLMLLKWLNNIMKAYGIK</sequence>
<dbReference type="PANTHER" id="PTHR23517:SF15">
    <property type="entry name" value="PROTON-DEPENDENT OLIGOPEPTIDE FAMILY TRANSPORT PROTEIN"/>
    <property type="match status" value="1"/>
</dbReference>
<keyword evidence="5" id="KW-0653">Protein transport</keyword>
<reference evidence="10 11" key="1">
    <citation type="submission" date="2014-10" db="EMBL/GenBank/DDBJ databases">
        <title>Pedobacter Kyungheensis.</title>
        <authorList>
            <person name="Anderson B.M."/>
            <person name="Newman J.D."/>
        </authorList>
    </citation>
    <scope>NUCLEOTIDE SEQUENCE [LARGE SCALE GENOMIC DNA]</scope>
    <source>
        <strain evidence="10 11">KACC 16221</strain>
    </source>
</reference>
<dbReference type="Gene3D" id="1.20.1250.20">
    <property type="entry name" value="MFS general substrate transporter like domains"/>
    <property type="match status" value="2"/>
</dbReference>
<dbReference type="PANTHER" id="PTHR23517">
    <property type="entry name" value="RESISTANCE PROTEIN MDTM, PUTATIVE-RELATED-RELATED"/>
    <property type="match status" value="1"/>
</dbReference>
<evidence type="ECO:0000313" key="11">
    <source>
        <dbReference type="Proteomes" id="UP000031246"/>
    </source>
</evidence>
<dbReference type="GO" id="GO:0005886">
    <property type="term" value="C:plasma membrane"/>
    <property type="evidence" value="ECO:0007669"/>
    <property type="project" value="UniProtKB-SubCell"/>
</dbReference>
<evidence type="ECO:0000256" key="1">
    <source>
        <dbReference type="ARBA" id="ARBA00004651"/>
    </source>
</evidence>
<feature type="transmembrane region" description="Helical" evidence="9">
    <location>
        <begin position="393"/>
        <end position="411"/>
    </location>
</feature>
<evidence type="ECO:0000256" key="2">
    <source>
        <dbReference type="ARBA" id="ARBA00022448"/>
    </source>
</evidence>
<dbReference type="InterPro" id="IPR018456">
    <property type="entry name" value="PTR2_symporter_CS"/>
</dbReference>
<comment type="caution">
    <text evidence="10">The sequence shown here is derived from an EMBL/GenBank/DDBJ whole genome shotgun (WGS) entry which is preliminary data.</text>
</comment>
<dbReference type="AlphaFoldDB" id="A0A0C1DDJ0"/>
<dbReference type="InterPro" id="IPR036259">
    <property type="entry name" value="MFS_trans_sf"/>
</dbReference>
<dbReference type="CDD" id="cd17346">
    <property type="entry name" value="MFS_DtpA_like"/>
    <property type="match status" value="1"/>
</dbReference>
<feature type="transmembrane region" description="Helical" evidence="9">
    <location>
        <begin position="423"/>
        <end position="445"/>
    </location>
</feature>
<feature type="transmembrane region" description="Helical" evidence="9">
    <location>
        <begin position="174"/>
        <end position="192"/>
    </location>
</feature>
<dbReference type="InterPro" id="IPR050171">
    <property type="entry name" value="MFS_Transporters"/>
</dbReference>
<dbReference type="Proteomes" id="UP000031246">
    <property type="component" value="Unassembled WGS sequence"/>
</dbReference>
<accession>A0A0C1DDJ0</accession>
<evidence type="ECO:0000256" key="4">
    <source>
        <dbReference type="ARBA" id="ARBA00022692"/>
    </source>
</evidence>
<feature type="transmembrane region" description="Helical" evidence="9">
    <location>
        <begin position="25"/>
        <end position="41"/>
    </location>
</feature>
<feature type="transmembrane region" description="Helical" evidence="9">
    <location>
        <begin position="451"/>
        <end position="470"/>
    </location>
</feature>
<dbReference type="PROSITE" id="PS01023">
    <property type="entry name" value="PTR2_2"/>
    <property type="match status" value="1"/>
</dbReference>
<keyword evidence="11" id="KW-1185">Reference proteome</keyword>
<comment type="similarity">
    <text evidence="8">Belongs to the major facilitator superfamily. Proton-dependent oligopeptide transporter (POT/PTR) (TC 2.A.17) family.</text>
</comment>
<feature type="transmembrane region" description="Helical" evidence="9">
    <location>
        <begin position="213"/>
        <end position="234"/>
    </location>
</feature>
<gene>
    <name evidence="10" type="ORF">OC25_18875</name>
</gene>
<dbReference type="GO" id="GO:1904680">
    <property type="term" value="F:peptide transmembrane transporter activity"/>
    <property type="evidence" value="ECO:0007669"/>
    <property type="project" value="InterPro"/>
</dbReference>
<keyword evidence="2 8" id="KW-0813">Transport</keyword>
<evidence type="ECO:0000256" key="5">
    <source>
        <dbReference type="ARBA" id="ARBA00022856"/>
    </source>
</evidence>
<feature type="transmembrane region" description="Helical" evidence="9">
    <location>
        <begin position="246"/>
        <end position="266"/>
    </location>
</feature>
<evidence type="ECO:0000256" key="8">
    <source>
        <dbReference type="RuleBase" id="RU003755"/>
    </source>
</evidence>
<name>A0A0C1DDJ0_9SPHI</name>
<dbReference type="EMBL" id="JSYN01000024">
    <property type="protein sequence ID" value="KIA92010.1"/>
    <property type="molecule type" value="Genomic_DNA"/>
</dbReference>
<evidence type="ECO:0000313" key="10">
    <source>
        <dbReference type="EMBL" id="KIA92010.1"/>
    </source>
</evidence>
<dbReference type="Pfam" id="PF00854">
    <property type="entry name" value="PTR2"/>
    <property type="match status" value="2"/>
</dbReference>
<evidence type="ECO:0000256" key="3">
    <source>
        <dbReference type="ARBA" id="ARBA00022475"/>
    </source>
</evidence>
<organism evidence="10 11">
    <name type="scientific">Pedobacter kyungheensis</name>
    <dbReference type="NCBI Taxonomy" id="1069985"/>
    <lineage>
        <taxon>Bacteria</taxon>
        <taxon>Pseudomonadati</taxon>
        <taxon>Bacteroidota</taxon>
        <taxon>Sphingobacteriia</taxon>
        <taxon>Sphingobacteriales</taxon>
        <taxon>Sphingobacteriaceae</taxon>
        <taxon>Pedobacter</taxon>
    </lineage>
</organism>
<evidence type="ECO:0000256" key="7">
    <source>
        <dbReference type="ARBA" id="ARBA00023136"/>
    </source>
</evidence>
<feature type="transmembrane region" description="Helical" evidence="9">
    <location>
        <begin position="53"/>
        <end position="74"/>
    </location>
</feature>
<dbReference type="NCBIfam" id="TIGR00924">
    <property type="entry name" value="yjdL_sub1_fam"/>
    <property type="match status" value="1"/>
</dbReference>
<comment type="subcellular location">
    <subcellularLocation>
        <location evidence="1">Cell membrane</location>
        <topology evidence="1">Multi-pass membrane protein</topology>
    </subcellularLocation>
    <subcellularLocation>
        <location evidence="8">Membrane</location>
        <topology evidence="8">Multi-pass membrane protein</topology>
    </subcellularLocation>
</comment>
<feature type="transmembrane region" description="Helical" evidence="9">
    <location>
        <begin position="278"/>
        <end position="295"/>
    </location>
</feature>
<keyword evidence="6 9" id="KW-1133">Transmembrane helix</keyword>
<keyword evidence="3" id="KW-1003">Cell membrane</keyword>
<dbReference type="SUPFAM" id="SSF103473">
    <property type="entry name" value="MFS general substrate transporter"/>
    <property type="match status" value="2"/>
</dbReference>
<feature type="transmembrane region" description="Helical" evidence="9">
    <location>
        <begin position="80"/>
        <end position="100"/>
    </location>
</feature>
<keyword evidence="5" id="KW-0571">Peptide transport</keyword>
<dbReference type="RefSeq" id="WP_039479309.1">
    <property type="nucleotide sequence ID" value="NZ_JSYN01000024.1"/>
</dbReference>
<dbReference type="InterPro" id="IPR000109">
    <property type="entry name" value="POT_fam"/>
</dbReference>
<dbReference type="OrthoDB" id="9772725at2"/>
<proteinExistence type="inferred from homology"/>